<dbReference type="InterPro" id="IPR011051">
    <property type="entry name" value="RmlC_Cupin_sf"/>
</dbReference>
<dbReference type="AlphaFoldDB" id="A0A4R5DD69"/>
<sequence length="399" mass="43746">MTTTDVRSVLEDAMGDGDGILELDPALVARDWLPPGRRLGLAEDEYDVGDRGFICERWLASTTHADNEVGPPDEGISHIRLADGRRLSLEAAVRAAPTDILGTAYAATHDGLGRLAKIYDFAARIPYHIHPPSRYAELVGRKSKDEAYYLPPGVDLGTHPETFLGTHPSLADGSGRRIFLQYLRSWDSDEILKHAPAYLQVAEEGFFVPSGVLHAPGTALTIELQEDSDTLSMFQALNAGALISKDLLYKDVDRAERDVRGEDAVLDWVDWPANADPYFYENRHLAPRVFHDADGVTEAWILYGSTKFSGKRLIIAPGARYVARERGVFNLLAWRGRGTIGGTAVLGGQVGADELLVVHDRAVQPLEYVNTGDDDLVIIKFFGPDINPDAPHVTEMGHA</sequence>
<evidence type="ECO:0000313" key="2">
    <source>
        <dbReference type="Proteomes" id="UP000294739"/>
    </source>
</evidence>
<dbReference type="Gene3D" id="2.60.120.10">
    <property type="entry name" value="Jelly Rolls"/>
    <property type="match status" value="1"/>
</dbReference>
<gene>
    <name evidence="1" type="ORF">E1269_17370</name>
</gene>
<dbReference type="Proteomes" id="UP000294739">
    <property type="component" value="Unassembled WGS sequence"/>
</dbReference>
<name>A0A4R5DD69_9ACTN</name>
<dbReference type="InterPro" id="IPR014710">
    <property type="entry name" value="RmlC-like_jellyroll"/>
</dbReference>
<dbReference type="SUPFAM" id="SSF51182">
    <property type="entry name" value="RmlC-like cupins"/>
    <property type="match status" value="1"/>
</dbReference>
<organism evidence="1 2">
    <name type="scientific">Jiangella asiatica</name>
    <dbReference type="NCBI Taxonomy" id="2530372"/>
    <lineage>
        <taxon>Bacteria</taxon>
        <taxon>Bacillati</taxon>
        <taxon>Actinomycetota</taxon>
        <taxon>Actinomycetes</taxon>
        <taxon>Jiangellales</taxon>
        <taxon>Jiangellaceae</taxon>
        <taxon>Jiangella</taxon>
    </lineage>
</organism>
<dbReference type="InParanoid" id="A0A4R5DD69"/>
<reference evidence="1 2" key="1">
    <citation type="submission" date="2019-03" db="EMBL/GenBank/DDBJ databases">
        <title>Draft genome sequences of novel Actinobacteria.</title>
        <authorList>
            <person name="Sahin N."/>
            <person name="Ay H."/>
            <person name="Saygin H."/>
        </authorList>
    </citation>
    <scope>NUCLEOTIDE SEQUENCE [LARGE SCALE GENOMIC DNA]</scope>
    <source>
        <strain evidence="1 2">5K138</strain>
    </source>
</reference>
<dbReference type="OrthoDB" id="9808275at2"/>
<comment type="caution">
    <text evidence="1">The sequence shown here is derived from an EMBL/GenBank/DDBJ whole genome shotgun (WGS) entry which is preliminary data.</text>
</comment>
<protein>
    <recommendedName>
        <fullName evidence="3">Mannose-6-phosphate isomerase</fullName>
    </recommendedName>
</protein>
<keyword evidence="2" id="KW-1185">Reference proteome</keyword>
<proteinExistence type="predicted"/>
<evidence type="ECO:0000313" key="1">
    <source>
        <dbReference type="EMBL" id="TDE08475.1"/>
    </source>
</evidence>
<evidence type="ECO:0008006" key="3">
    <source>
        <dbReference type="Google" id="ProtNLM"/>
    </source>
</evidence>
<dbReference type="RefSeq" id="WP_131896773.1">
    <property type="nucleotide sequence ID" value="NZ_SMKZ01000024.1"/>
</dbReference>
<dbReference type="EMBL" id="SMKZ01000024">
    <property type="protein sequence ID" value="TDE08475.1"/>
    <property type="molecule type" value="Genomic_DNA"/>
</dbReference>
<accession>A0A4R5DD69</accession>